<dbReference type="EMBL" id="KQ459302">
    <property type="protein sequence ID" value="KPJ01739.1"/>
    <property type="molecule type" value="Genomic_DNA"/>
</dbReference>
<dbReference type="AlphaFoldDB" id="A0A194Q8L3"/>
<organism evidence="1 2">
    <name type="scientific">Papilio xuthus</name>
    <name type="common">Asian swallowtail butterfly</name>
    <dbReference type="NCBI Taxonomy" id="66420"/>
    <lineage>
        <taxon>Eukaryota</taxon>
        <taxon>Metazoa</taxon>
        <taxon>Ecdysozoa</taxon>
        <taxon>Arthropoda</taxon>
        <taxon>Hexapoda</taxon>
        <taxon>Insecta</taxon>
        <taxon>Pterygota</taxon>
        <taxon>Neoptera</taxon>
        <taxon>Endopterygota</taxon>
        <taxon>Lepidoptera</taxon>
        <taxon>Glossata</taxon>
        <taxon>Ditrysia</taxon>
        <taxon>Papilionoidea</taxon>
        <taxon>Papilionidae</taxon>
        <taxon>Papilioninae</taxon>
        <taxon>Papilio</taxon>
    </lineage>
</organism>
<name>A0A194Q8L3_PAPXU</name>
<accession>A0A194Q8L3</accession>
<dbReference type="Proteomes" id="UP000053268">
    <property type="component" value="Unassembled WGS sequence"/>
</dbReference>
<sequence>MKILARDCTYLAYTRVKKIDGACCPRTRGRLRLCHCVSGTPRPNLRPPESLSQSFLKKFFQLLNSLKKNIVLSLVVQAALLRSKSRSRIKCCFASTCGRVFTERSWAADWSQRGSRRAVATSPYRPPPPAVPRDVGSGPRWWKLAASRARVVGCRSRGLGLHLPTLPF</sequence>
<gene>
    <name evidence="1" type="ORF">RR46_06035</name>
</gene>
<reference evidence="1 2" key="1">
    <citation type="journal article" date="2015" name="Nat. Commun.">
        <title>Outbred genome sequencing and CRISPR/Cas9 gene editing in butterflies.</title>
        <authorList>
            <person name="Li X."/>
            <person name="Fan D."/>
            <person name="Zhang W."/>
            <person name="Liu G."/>
            <person name="Zhang L."/>
            <person name="Zhao L."/>
            <person name="Fang X."/>
            <person name="Chen L."/>
            <person name="Dong Y."/>
            <person name="Chen Y."/>
            <person name="Ding Y."/>
            <person name="Zhao R."/>
            <person name="Feng M."/>
            <person name="Zhu Y."/>
            <person name="Feng Y."/>
            <person name="Jiang X."/>
            <person name="Zhu D."/>
            <person name="Xiang H."/>
            <person name="Feng X."/>
            <person name="Li S."/>
            <person name="Wang J."/>
            <person name="Zhang G."/>
            <person name="Kronforst M.R."/>
            <person name="Wang W."/>
        </authorList>
    </citation>
    <scope>NUCLEOTIDE SEQUENCE [LARGE SCALE GENOMIC DNA]</scope>
    <source>
        <strain evidence="1">Ya'a_city_454_Px</strain>
        <tissue evidence="1">Whole body</tissue>
    </source>
</reference>
<evidence type="ECO:0000313" key="1">
    <source>
        <dbReference type="EMBL" id="KPJ01739.1"/>
    </source>
</evidence>
<evidence type="ECO:0000313" key="2">
    <source>
        <dbReference type="Proteomes" id="UP000053268"/>
    </source>
</evidence>
<proteinExistence type="predicted"/>
<keyword evidence="2" id="KW-1185">Reference proteome</keyword>
<protein>
    <submittedName>
        <fullName evidence="1">Uncharacterized protein</fullName>
    </submittedName>
</protein>